<keyword evidence="2" id="KW-1185">Reference proteome</keyword>
<name>A0ACB7P2L7_9PEZI</name>
<dbReference type="Proteomes" id="UP000724584">
    <property type="component" value="Unassembled WGS sequence"/>
</dbReference>
<dbReference type="EMBL" id="JAGIZQ010000006">
    <property type="protein sequence ID" value="KAH6623785.1"/>
    <property type="molecule type" value="Genomic_DNA"/>
</dbReference>
<sequence>MEPLHIAFVLVVAMVVWAMSIAWRHLQSLPRLRPDLKFDGSKEKAIGPMMMPGTNITPLPDFDWKTTPPLKLRPFKPTYNITMALQNSTPSSLILLDTNYLTRITARRALLSTHPRTVLGVLRPRGHAPVHELYTYLLGTYLPARYPTLFQVTTSRDPSTAPHTIRVGFRNGVTGRTAPLYPGLEGAEEMLGVLGETVEDDLFLLLPDGGGDGEGDGKGGAHRLVAFVCCHPAGFDPAEKLGKRLAEVHGPVPGYEKIGASMERYFARLQVGKCVKRVNWSIQTHPRLFAPSGNHVHPGEEVEEEAEIDIEKTRFRVELQSLMRLPKTGAILFSFKTYMYSLNEIKEEGLGPELADAIEGLKAGNAPGMWMYKGGVRWGKAACEYLRAGEEPTRG</sequence>
<accession>A0ACB7P2L7</accession>
<proteinExistence type="predicted"/>
<evidence type="ECO:0000313" key="1">
    <source>
        <dbReference type="EMBL" id="KAH6623785.1"/>
    </source>
</evidence>
<reference evidence="1 2" key="1">
    <citation type="journal article" date="2021" name="Nat. Commun.">
        <title>Genetic determinants of endophytism in the Arabidopsis root mycobiome.</title>
        <authorList>
            <person name="Mesny F."/>
            <person name="Miyauchi S."/>
            <person name="Thiergart T."/>
            <person name="Pickel B."/>
            <person name="Atanasova L."/>
            <person name="Karlsson M."/>
            <person name="Huettel B."/>
            <person name="Barry K.W."/>
            <person name="Haridas S."/>
            <person name="Chen C."/>
            <person name="Bauer D."/>
            <person name="Andreopoulos W."/>
            <person name="Pangilinan J."/>
            <person name="LaButti K."/>
            <person name="Riley R."/>
            <person name="Lipzen A."/>
            <person name="Clum A."/>
            <person name="Drula E."/>
            <person name="Henrissat B."/>
            <person name="Kohler A."/>
            <person name="Grigoriev I.V."/>
            <person name="Martin F.M."/>
            <person name="Hacquard S."/>
        </authorList>
    </citation>
    <scope>NUCLEOTIDE SEQUENCE [LARGE SCALE GENOMIC DNA]</scope>
    <source>
        <strain evidence="1 2">MPI-SDFR-AT-0079</strain>
    </source>
</reference>
<evidence type="ECO:0000313" key="2">
    <source>
        <dbReference type="Proteomes" id="UP000724584"/>
    </source>
</evidence>
<protein>
    <submittedName>
        <fullName evidence="1">Uncharacterized protein</fullName>
    </submittedName>
</protein>
<comment type="caution">
    <text evidence="1">The sequence shown here is derived from an EMBL/GenBank/DDBJ whole genome shotgun (WGS) entry which is preliminary data.</text>
</comment>
<gene>
    <name evidence="1" type="ORF">F5144DRAFT_584307</name>
</gene>
<organism evidence="1 2">
    <name type="scientific">Chaetomium tenue</name>
    <dbReference type="NCBI Taxonomy" id="1854479"/>
    <lineage>
        <taxon>Eukaryota</taxon>
        <taxon>Fungi</taxon>
        <taxon>Dikarya</taxon>
        <taxon>Ascomycota</taxon>
        <taxon>Pezizomycotina</taxon>
        <taxon>Sordariomycetes</taxon>
        <taxon>Sordariomycetidae</taxon>
        <taxon>Sordariales</taxon>
        <taxon>Chaetomiaceae</taxon>
        <taxon>Chaetomium</taxon>
    </lineage>
</organism>